<dbReference type="EMBL" id="JAPDRN010000077">
    <property type="protein sequence ID" value="KAJ9627423.1"/>
    <property type="molecule type" value="Genomic_DNA"/>
</dbReference>
<organism evidence="1">
    <name type="scientific">Knufia peltigerae</name>
    <dbReference type="NCBI Taxonomy" id="1002370"/>
    <lineage>
        <taxon>Eukaryota</taxon>
        <taxon>Fungi</taxon>
        <taxon>Dikarya</taxon>
        <taxon>Ascomycota</taxon>
        <taxon>Pezizomycotina</taxon>
        <taxon>Eurotiomycetes</taxon>
        <taxon>Chaetothyriomycetidae</taxon>
        <taxon>Chaetothyriales</taxon>
        <taxon>Trichomeriaceae</taxon>
        <taxon>Knufia</taxon>
    </lineage>
</organism>
<protein>
    <submittedName>
        <fullName evidence="1">Uncharacterized protein</fullName>
    </submittedName>
</protein>
<comment type="caution">
    <text evidence="1">The sequence shown here is derived from an EMBL/GenBank/DDBJ whole genome shotgun (WGS) entry which is preliminary data.</text>
</comment>
<proteinExistence type="predicted"/>
<dbReference type="AlphaFoldDB" id="A0AA38XXS0"/>
<sequence>MLNDSASFEADRDPHHAVIAAKGQRWLDPPTDRNTMSDTGRFHVLELNAETDAQHRVTYVNTITMRCNACGHVSRRTSEQLEQIPGGTVLACSRCGAHQAVSNARLQCRLMPTGHGEAPSAA</sequence>
<gene>
    <name evidence="1" type="ORF">H2204_009650</name>
</gene>
<name>A0AA38XXS0_9EURO</name>
<accession>A0AA38XXS0</accession>
<reference evidence="1" key="1">
    <citation type="submission" date="2022-10" db="EMBL/GenBank/DDBJ databases">
        <title>Culturing micro-colonial fungi from biological soil crusts in the Mojave desert and describing Neophaeococcomyces mojavensis, and introducing the new genera and species Taxawa tesnikishii.</title>
        <authorList>
            <person name="Kurbessoian T."/>
            <person name="Stajich J.E."/>
        </authorList>
    </citation>
    <scope>NUCLEOTIDE SEQUENCE</scope>
    <source>
        <strain evidence="1">TK_35</strain>
    </source>
</reference>
<evidence type="ECO:0000313" key="1">
    <source>
        <dbReference type="EMBL" id="KAJ9627423.1"/>
    </source>
</evidence>